<dbReference type="AlphaFoldDB" id="A0A9W7ECN6"/>
<name>A0A9W7ECN6_9STRA</name>
<feature type="coiled-coil region" evidence="1">
    <location>
        <begin position="290"/>
        <end position="355"/>
    </location>
</feature>
<evidence type="ECO:0000256" key="2">
    <source>
        <dbReference type="SAM" id="MobiDB-lite"/>
    </source>
</evidence>
<proteinExistence type="predicted"/>
<accession>A0A9W7ECN6</accession>
<protein>
    <submittedName>
        <fullName evidence="3">Uncharacterized protein</fullName>
    </submittedName>
</protein>
<dbReference type="GO" id="GO:0005815">
    <property type="term" value="C:microtubule organizing center"/>
    <property type="evidence" value="ECO:0007669"/>
    <property type="project" value="TreeGrafter"/>
</dbReference>
<comment type="caution">
    <text evidence="3">The sequence shown here is derived from an EMBL/GenBank/DDBJ whole genome shotgun (WGS) entry which is preliminary data.</text>
</comment>
<feature type="compositionally biased region" description="Polar residues" evidence="2">
    <location>
        <begin position="778"/>
        <end position="787"/>
    </location>
</feature>
<feature type="compositionally biased region" description="Acidic residues" evidence="2">
    <location>
        <begin position="758"/>
        <end position="773"/>
    </location>
</feature>
<sequence length="794" mass="89766">MSSEHDRVLSLAAEMGVSRVALQSDDLQKLTDSSSDGLDFESDDDDTAPAPAPKKGSPVKSRGKKKSKNSTLPELDKSSSLDTDNSSLGLSGDSLSDSDTVHLSLPGSFDDTLNFESLAVNLGIPQQSRYVPGMFDQVQQQGPSSQKLLDRISDLEQALTKQKLRHEEEINHLKRRQDNTHHKDQTAALARDRELTLMQQRLSDRKENFRDLAISDSLFQELDALPESQLTLKEFVCVAAHRSVVNYKNELGESRKKVVQVTDQLQTTMDTSDMNLREAVRAKKVAEGKEESLRMDLAHSEDRLKELEGKVHEFQRTVMDLREKGRKYDETLARAKTAEKKYDDLRKLAEDQASALNNAADSEKKVLQKSLDSDHQLQLLQMDKSFLQKELELTAQRAERSEKDNQRNEDLLREAMVKRDELLMQLSEARHEGKSLYEQKLEKEINKLREDSAREMNEIRDSNNAVWERENKMLRENKLDADKQCERAHGDLIELRNAHETLILRHAKINSEQDKEVAEVRNELKMKDFEVAKLSAGYEEIKRINTESSLQIDLLRKQLVVHQTEFAALRQEAKSDKEVILEKLKVKDEQLEVYLQAEIQFEAQIDEGTNPGEIAALSAPKKRVEHAVQLARRVIEVEKARVALFEDNESLKGEVEGLRLELETSKGLVEKVHQPTKYVLDGYAEKEAELRELKARNVALLRELADLKVEMKIILGRREGLSTAIGMIAELGVGVPPIMPPRPPEGGEVGEAGNVGGGDEDDSDDDNDDDDGDISMHLSRQVNTSKAYHSPVKE</sequence>
<evidence type="ECO:0000313" key="3">
    <source>
        <dbReference type="EMBL" id="GMH71413.1"/>
    </source>
</evidence>
<dbReference type="GO" id="GO:0060271">
    <property type="term" value="P:cilium assembly"/>
    <property type="evidence" value="ECO:0007669"/>
    <property type="project" value="TreeGrafter"/>
</dbReference>
<organism evidence="3 4">
    <name type="scientific">Triparma laevis f. longispina</name>
    <dbReference type="NCBI Taxonomy" id="1714387"/>
    <lineage>
        <taxon>Eukaryota</taxon>
        <taxon>Sar</taxon>
        <taxon>Stramenopiles</taxon>
        <taxon>Ochrophyta</taxon>
        <taxon>Bolidophyceae</taxon>
        <taxon>Parmales</taxon>
        <taxon>Triparmaceae</taxon>
        <taxon>Triparma</taxon>
    </lineage>
</organism>
<evidence type="ECO:0000313" key="4">
    <source>
        <dbReference type="Proteomes" id="UP001165122"/>
    </source>
</evidence>
<feature type="compositionally biased region" description="Gly residues" evidence="2">
    <location>
        <begin position="747"/>
        <end position="757"/>
    </location>
</feature>
<dbReference type="EMBL" id="BRXW01000638">
    <property type="protein sequence ID" value="GMH71413.1"/>
    <property type="molecule type" value="Genomic_DNA"/>
</dbReference>
<dbReference type="PANTHER" id="PTHR18950:SF0">
    <property type="entry name" value="PROGESTERONE IMMUNOMODULATORY BINDING FACTOR 1"/>
    <property type="match status" value="1"/>
</dbReference>
<reference evidence="4" key="1">
    <citation type="journal article" date="2023" name="Commun. Biol.">
        <title>Genome analysis of Parmales, the sister group of diatoms, reveals the evolutionary specialization of diatoms from phago-mixotrophs to photoautotrophs.</title>
        <authorList>
            <person name="Ban H."/>
            <person name="Sato S."/>
            <person name="Yoshikawa S."/>
            <person name="Yamada K."/>
            <person name="Nakamura Y."/>
            <person name="Ichinomiya M."/>
            <person name="Sato N."/>
            <person name="Blanc-Mathieu R."/>
            <person name="Endo H."/>
            <person name="Kuwata A."/>
            <person name="Ogata H."/>
        </authorList>
    </citation>
    <scope>NUCLEOTIDE SEQUENCE [LARGE SCALE GENOMIC DNA]</scope>
    <source>
        <strain evidence="4">NIES 3700</strain>
    </source>
</reference>
<feature type="region of interest" description="Disordered" evidence="2">
    <location>
        <begin position="20"/>
        <end position="96"/>
    </location>
</feature>
<dbReference type="InterPro" id="IPR026205">
    <property type="entry name" value="PIBF1"/>
</dbReference>
<gene>
    <name evidence="3" type="ORF">TrLO_g3884</name>
</gene>
<keyword evidence="1" id="KW-0175">Coiled coil</keyword>
<dbReference type="PANTHER" id="PTHR18950">
    <property type="entry name" value="PROGESTERONE-INDUCED BLOCKING FACTOR 1"/>
    <property type="match status" value="1"/>
</dbReference>
<dbReference type="OrthoDB" id="194693at2759"/>
<keyword evidence="4" id="KW-1185">Reference proteome</keyword>
<feature type="compositionally biased region" description="Acidic residues" evidence="2">
    <location>
        <begin position="38"/>
        <end position="47"/>
    </location>
</feature>
<feature type="coiled-coil region" evidence="1">
    <location>
        <begin position="145"/>
        <end position="176"/>
    </location>
</feature>
<feature type="coiled-coil region" evidence="1">
    <location>
        <begin position="683"/>
        <end position="710"/>
    </location>
</feature>
<feature type="region of interest" description="Disordered" evidence="2">
    <location>
        <begin position="735"/>
        <end position="794"/>
    </location>
</feature>
<evidence type="ECO:0000256" key="1">
    <source>
        <dbReference type="SAM" id="Coils"/>
    </source>
</evidence>
<feature type="coiled-coil region" evidence="1">
    <location>
        <begin position="384"/>
        <end position="465"/>
    </location>
</feature>
<dbReference type="Proteomes" id="UP001165122">
    <property type="component" value="Unassembled WGS sequence"/>
</dbReference>
<feature type="compositionally biased region" description="Low complexity" evidence="2">
    <location>
        <begin position="80"/>
        <end position="96"/>
    </location>
</feature>